<dbReference type="AlphaFoldDB" id="A0A0C2JBK0"/>
<dbReference type="RefSeq" id="XP_040622257.1">
    <property type="nucleotide sequence ID" value="XM_040764254.1"/>
</dbReference>
<protein>
    <submittedName>
        <fullName evidence="2">Uncharacterized protein</fullName>
    </submittedName>
</protein>
<accession>A0A0C2JBK0</accession>
<dbReference type="Proteomes" id="UP000031575">
    <property type="component" value="Unassembled WGS sequence"/>
</dbReference>
<reference evidence="2 3" key="1">
    <citation type="journal article" date="2014" name="BMC Genomics">
        <title>Comparative genomics of the major fungal agents of human and animal Sporotrichosis: Sporothrix schenckii and Sporothrix brasiliensis.</title>
        <authorList>
            <person name="Teixeira M.M."/>
            <person name="de Almeida L.G."/>
            <person name="Kubitschek-Barreira P."/>
            <person name="Alves F.L."/>
            <person name="Kioshima E.S."/>
            <person name="Abadio A.K."/>
            <person name="Fernandes L."/>
            <person name="Derengowski L.S."/>
            <person name="Ferreira K.S."/>
            <person name="Souza R.C."/>
            <person name="Ruiz J.C."/>
            <person name="de Andrade N.C."/>
            <person name="Paes H.C."/>
            <person name="Nicola A.M."/>
            <person name="Albuquerque P."/>
            <person name="Gerber A.L."/>
            <person name="Martins V.P."/>
            <person name="Peconick L.D."/>
            <person name="Neto A.V."/>
            <person name="Chaucanez C.B."/>
            <person name="Silva P.A."/>
            <person name="Cunha O.L."/>
            <person name="de Oliveira F.F."/>
            <person name="dos Santos T.C."/>
            <person name="Barros A.L."/>
            <person name="Soares M.A."/>
            <person name="de Oliveira L.M."/>
            <person name="Marini M.M."/>
            <person name="Villalobos-Duno H."/>
            <person name="Cunha M.M."/>
            <person name="de Hoog S."/>
            <person name="da Silveira J.F."/>
            <person name="Henrissat B."/>
            <person name="Nino-Vega G.A."/>
            <person name="Cisalpino P.S."/>
            <person name="Mora-Montes H.M."/>
            <person name="Almeida S.R."/>
            <person name="Stajich J.E."/>
            <person name="Lopes-Bezerra L.M."/>
            <person name="Vasconcelos A.T."/>
            <person name="Felipe M.S."/>
        </authorList>
    </citation>
    <scope>NUCLEOTIDE SEQUENCE [LARGE SCALE GENOMIC DNA]</scope>
    <source>
        <strain evidence="2 3">5110</strain>
    </source>
</reference>
<feature type="compositionally biased region" description="Acidic residues" evidence="1">
    <location>
        <begin position="92"/>
        <end position="105"/>
    </location>
</feature>
<gene>
    <name evidence="2" type="ORF">SPBR_05992</name>
</gene>
<organism evidence="2 3">
    <name type="scientific">Sporothrix brasiliensis 5110</name>
    <dbReference type="NCBI Taxonomy" id="1398154"/>
    <lineage>
        <taxon>Eukaryota</taxon>
        <taxon>Fungi</taxon>
        <taxon>Dikarya</taxon>
        <taxon>Ascomycota</taxon>
        <taxon>Pezizomycotina</taxon>
        <taxon>Sordariomycetes</taxon>
        <taxon>Sordariomycetidae</taxon>
        <taxon>Ophiostomatales</taxon>
        <taxon>Ophiostomataceae</taxon>
        <taxon>Sporothrix</taxon>
    </lineage>
</organism>
<dbReference type="VEuPathDB" id="FungiDB:SPBR_05992"/>
<name>A0A0C2JBK0_9PEZI</name>
<dbReference type="GeneID" id="63679175"/>
<proteinExistence type="predicted"/>
<feature type="compositionally biased region" description="Pro residues" evidence="1">
    <location>
        <begin position="148"/>
        <end position="159"/>
    </location>
</feature>
<dbReference type="HOGENOM" id="CLU_698626_0_0_1"/>
<feature type="region of interest" description="Disordered" evidence="1">
    <location>
        <begin position="369"/>
        <end position="395"/>
    </location>
</feature>
<evidence type="ECO:0000256" key="1">
    <source>
        <dbReference type="SAM" id="MobiDB-lite"/>
    </source>
</evidence>
<keyword evidence="3" id="KW-1185">Reference proteome</keyword>
<feature type="compositionally biased region" description="Low complexity" evidence="1">
    <location>
        <begin position="189"/>
        <end position="204"/>
    </location>
</feature>
<feature type="compositionally biased region" description="Low complexity" evidence="1">
    <location>
        <begin position="118"/>
        <end position="147"/>
    </location>
</feature>
<feature type="region of interest" description="Disordered" evidence="1">
    <location>
        <begin position="59"/>
        <end position="209"/>
    </location>
</feature>
<dbReference type="OrthoDB" id="5227979at2759"/>
<evidence type="ECO:0000313" key="3">
    <source>
        <dbReference type="Proteomes" id="UP000031575"/>
    </source>
</evidence>
<comment type="caution">
    <text evidence="2">The sequence shown here is derived from an EMBL/GenBank/DDBJ whole genome shotgun (WGS) entry which is preliminary data.</text>
</comment>
<dbReference type="EMBL" id="AWTV01000004">
    <property type="protein sequence ID" value="KIH94247.1"/>
    <property type="molecule type" value="Genomic_DNA"/>
</dbReference>
<evidence type="ECO:0000313" key="2">
    <source>
        <dbReference type="EMBL" id="KIH94247.1"/>
    </source>
</evidence>
<sequence length="395" mass="42568">MPQTPEEWETWKLAKHLIHLHHKRNVPYPEPWTRPNSIALLKKVGVQYDDATIQELLEEFPEGSKKKGPKKKAKHPTERVQPVSGDAPTEPSADDENDSSTESDADEGKDLRNLHVPSSSAASVALSSTAADSRSGTPASTAPTGPSTTPPPNNPPAPPGEAGATPPNNPPAPPGEAGATPPNNPPATPGQAGATPPNNPPTGGVDSSTCPADLVLSFFQTTQAMTKIRINDPESHQTVWGEIYGRHPARQSHVAVALPGRSGEPRHLRGYWVDCRTGPQAGYFATYKNAGHNFILPRATKDDLVRSSKTSMILALKMPWGVGKFHISGLCIVEGKLQLVSRSLMNQTWGKMDTDEMLYGHALRAGQTDLDDLAPRRRDPAQVQRGPARPEPFNF</sequence>